<feature type="region of interest" description="Disordered" evidence="3">
    <location>
        <begin position="1"/>
        <end position="65"/>
    </location>
</feature>
<dbReference type="Pfam" id="PF03963">
    <property type="entry name" value="FlgD"/>
    <property type="match status" value="1"/>
</dbReference>
<sequence>MDGTAAVTYRTAVSGPSPAAAPSVPATGTAEGTGAAAGTPATGGTAGVNGTRAAGSNPGGGAAAGPGGLGPDAFFRLLAAQLRYQDPLQPLQDTAFVAQLAQLTQLEETRALRATVSGLAALPLLGRAVAVTTADGEQQGTVTGVRLDPAAPGLIIDGRPVAWADVLGLRLVDPVPAGGDPPA</sequence>
<comment type="similarity">
    <text evidence="1">Belongs to the FlgD family.</text>
</comment>
<dbReference type="InterPro" id="IPR005648">
    <property type="entry name" value="FlgD"/>
</dbReference>
<dbReference type="Proteomes" id="UP000008915">
    <property type="component" value="Chromosome"/>
</dbReference>
<protein>
    <submittedName>
        <fullName evidence="4">Flagellar hook capping protein</fullName>
    </submittedName>
</protein>
<keyword evidence="2" id="KW-1005">Bacterial flagellum biogenesis</keyword>
<keyword evidence="4" id="KW-0966">Cell projection</keyword>
<evidence type="ECO:0000313" key="4">
    <source>
        <dbReference type="EMBL" id="ADU51097.1"/>
    </source>
</evidence>
<keyword evidence="4" id="KW-0282">Flagellum</keyword>
<reference evidence="5" key="2">
    <citation type="journal article" date="2010" name="Stand. Genomic Sci.">
        <title>Complete genome sequence of Thermaerobacter marianensis type strain (7p75aT).</title>
        <authorList>
            <person name="Han C."/>
            <person name="Gu W."/>
            <person name="Zhang X."/>
            <person name="Lapidus A."/>
            <person name="Nolan M."/>
            <person name="Copeland A."/>
            <person name="Lucas S."/>
            <person name="Glavina Del Rio T."/>
            <person name="Tice H."/>
            <person name="Cheng J."/>
            <person name="Tapia R."/>
            <person name="Goodwin L."/>
            <person name="Pitluck S."/>
            <person name="Pagani I."/>
            <person name="Ivanova N."/>
            <person name="Mavromatis K."/>
            <person name="Mikhailova N."/>
            <person name="Pati A."/>
            <person name="Chen A."/>
            <person name="Palaniappan K."/>
            <person name="Land M."/>
            <person name="Hauser L."/>
            <person name="Chang Y."/>
            <person name="Jeffries C."/>
            <person name="Schneider S."/>
            <person name="Rohde M."/>
            <person name="Goker M."/>
            <person name="Pukall R."/>
            <person name="Woyke T."/>
            <person name="Bristow J."/>
            <person name="Eisen J."/>
            <person name="Markowitz V."/>
            <person name="Hugenholtz P."/>
            <person name="Kyrpides N."/>
            <person name="Klenk H."/>
            <person name="Detter J."/>
        </authorList>
    </citation>
    <scope>NUCLEOTIDE SEQUENCE [LARGE SCALE GENOMIC DNA]</scope>
    <source>
        <strain evidence="5">ATCC 700841 / DSM 12885 / JCM 10246 / 7p75a</strain>
    </source>
</reference>
<evidence type="ECO:0000256" key="1">
    <source>
        <dbReference type="ARBA" id="ARBA00010577"/>
    </source>
</evidence>
<reference evidence="4 5" key="1">
    <citation type="journal article" date="2010" name="Stand. Genomic Sci.">
        <title>Complete genome sequence of Thermaerobacter marianensis type strain (7p75a).</title>
        <authorList>
            <person name="Han C."/>
            <person name="Gu W."/>
            <person name="Zhang X."/>
            <person name="Lapidus A."/>
            <person name="Nolan M."/>
            <person name="Copeland A."/>
            <person name="Lucas S."/>
            <person name="Del Rio T.G."/>
            <person name="Tice H."/>
            <person name="Cheng J.F."/>
            <person name="Tapia R."/>
            <person name="Goodwin L."/>
            <person name="Pitluck S."/>
            <person name="Pagani I."/>
            <person name="Ivanova N."/>
            <person name="Mavromatis K."/>
            <person name="Mikhailova N."/>
            <person name="Pati A."/>
            <person name="Chen A."/>
            <person name="Palaniappan K."/>
            <person name="Land M."/>
            <person name="Hauser L."/>
            <person name="Chang Y.J."/>
            <person name="Jeffries C.D."/>
            <person name="Schneider S."/>
            <person name="Rohde M."/>
            <person name="Goker M."/>
            <person name="Pukall R."/>
            <person name="Woyke T."/>
            <person name="Bristow J."/>
            <person name="Eisen J.A."/>
            <person name="Markowitz V."/>
            <person name="Hugenholtz P."/>
            <person name="Kyrpides N.C."/>
            <person name="Klenk H.P."/>
            <person name="Detter J.C."/>
        </authorList>
    </citation>
    <scope>NUCLEOTIDE SEQUENCE [LARGE SCALE GENOMIC DNA]</scope>
    <source>
        <strain evidence="5">ATCC 700841 / DSM 12885 / JCM 10246 / 7p75a</strain>
    </source>
</reference>
<dbReference type="OrthoDB" id="280334at2"/>
<dbReference type="KEGG" id="tmr:Tmar_0984"/>
<name>E6SJN4_THEM7</name>
<accession>E6SJN4</accession>
<dbReference type="RefSeq" id="WP_013495402.1">
    <property type="nucleotide sequence ID" value="NC_014831.1"/>
</dbReference>
<evidence type="ECO:0000256" key="2">
    <source>
        <dbReference type="ARBA" id="ARBA00022795"/>
    </source>
</evidence>
<dbReference type="EMBL" id="CP002344">
    <property type="protein sequence ID" value="ADU51097.1"/>
    <property type="molecule type" value="Genomic_DNA"/>
</dbReference>
<evidence type="ECO:0000313" key="5">
    <source>
        <dbReference type="Proteomes" id="UP000008915"/>
    </source>
</evidence>
<gene>
    <name evidence="4" type="ordered locus">Tmar_0984</name>
</gene>
<dbReference type="HOGENOM" id="CLU_126610_0_0_9"/>
<feature type="compositionally biased region" description="Low complexity" evidence="3">
    <location>
        <begin position="11"/>
        <end position="56"/>
    </location>
</feature>
<organism evidence="4 5">
    <name type="scientific">Thermaerobacter marianensis (strain ATCC 700841 / DSM 12885 / JCM 10246 / 7p75a)</name>
    <dbReference type="NCBI Taxonomy" id="644966"/>
    <lineage>
        <taxon>Bacteria</taxon>
        <taxon>Bacillati</taxon>
        <taxon>Bacillota</taxon>
        <taxon>Clostridia</taxon>
        <taxon>Eubacteriales</taxon>
        <taxon>Clostridiales Family XVII. Incertae Sedis</taxon>
        <taxon>Thermaerobacter</taxon>
    </lineage>
</organism>
<dbReference type="eggNOG" id="COG1843">
    <property type="taxonomic scope" value="Bacteria"/>
</dbReference>
<evidence type="ECO:0000256" key="3">
    <source>
        <dbReference type="SAM" id="MobiDB-lite"/>
    </source>
</evidence>
<dbReference type="GO" id="GO:0044781">
    <property type="term" value="P:bacterial-type flagellum organization"/>
    <property type="evidence" value="ECO:0007669"/>
    <property type="project" value="UniProtKB-KW"/>
</dbReference>
<dbReference type="AlphaFoldDB" id="E6SJN4"/>
<dbReference type="STRING" id="644966.Tmar_0984"/>
<proteinExistence type="inferred from homology"/>
<keyword evidence="4" id="KW-0969">Cilium</keyword>
<keyword evidence="5" id="KW-1185">Reference proteome</keyword>